<dbReference type="SUPFAM" id="SSF55399">
    <property type="entry name" value="Subtilisin inhibitor"/>
    <property type="match status" value="1"/>
</dbReference>
<evidence type="ECO:0000256" key="5">
    <source>
        <dbReference type="ARBA" id="ARBA00022690"/>
    </source>
</evidence>
<feature type="domain" description="Subtilisin inhibitor" evidence="11">
    <location>
        <begin position="82"/>
        <end position="166"/>
    </location>
</feature>
<comment type="subunit">
    <text evidence="3">Homodimer.</text>
</comment>
<comment type="similarity">
    <text evidence="2 8">Belongs to the protease inhibitor I16 (SSI) family.</text>
</comment>
<evidence type="ECO:0000256" key="8">
    <source>
        <dbReference type="RuleBase" id="RU003471"/>
    </source>
</evidence>
<dbReference type="RefSeq" id="WP_345667099.1">
    <property type="nucleotide sequence ID" value="NZ_BAABKC010000011.1"/>
</dbReference>
<keyword evidence="13" id="KW-1185">Reference proteome</keyword>
<dbReference type="PROSITE" id="PS51318">
    <property type="entry name" value="TAT"/>
    <property type="match status" value="1"/>
</dbReference>
<dbReference type="EMBL" id="BAABKC010000011">
    <property type="protein sequence ID" value="GAA5045358.1"/>
    <property type="molecule type" value="Genomic_DNA"/>
</dbReference>
<dbReference type="InterPro" id="IPR023549">
    <property type="entry name" value="Subtilisin_inhibitor"/>
</dbReference>
<gene>
    <name evidence="12" type="ORF">GCM10023336_08960</name>
</gene>
<feature type="region of interest" description="Disordered" evidence="9">
    <location>
        <begin position="34"/>
        <end position="56"/>
    </location>
</feature>
<evidence type="ECO:0000256" key="6">
    <source>
        <dbReference type="ARBA" id="ARBA00022900"/>
    </source>
</evidence>
<evidence type="ECO:0000256" key="7">
    <source>
        <dbReference type="ARBA" id="ARBA00023157"/>
    </source>
</evidence>
<reference evidence="13" key="1">
    <citation type="journal article" date="2019" name="Int. J. Syst. Evol. Microbiol.">
        <title>The Global Catalogue of Microorganisms (GCM) 10K type strain sequencing project: providing services to taxonomists for standard genome sequencing and annotation.</title>
        <authorList>
            <consortium name="The Broad Institute Genomics Platform"/>
            <consortium name="The Broad Institute Genome Sequencing Center for Infectious Disease"/>
            <person name="Wu L."/>
            <person name="Ma J."/>
        </authorList>
    </citation>
    <scope>NUCLEOTIDE SEQUENCE [LARGE SCALE GENOMIC DNA]</scope>
    <source>
        <strain evidence="13">JCM 18410</strain>
    </source>
</reference>
<evidence type="ECO:0000256" key="4">
    <source>
        <dbReference type="ARBA" id="ARBA00022525"/>
    </source>
</evidence>
<keyword evidence="4" id="KW-0964">Secreted</keyword>
<evidence type="ECO:0000256" key="3">
    <source>
        <dbReference type="ARBA" id="ARBA00011738"/>
    </source>
</evidence>
<dbReference type="InterPro" id="IPR006311">
    <property type="entry name" value="TAT_signal"/>
</dbReference>
<dbReference type="Pfam" id="PF00720">
    <property type="entry name" value="SSI"/>
    <property type="match status" value="1"/>
</dbReference>
<comment type="caution">
    <text evidence="12">The sequence shown here is derived from an EMBL/GenBank/DDBJ whole genome shotgun (WGS) entry which is preliminary data.</text>
</comment>
<evidence type="ECO:0000313" key="13">
    <source>
        <dbReference type="Proteomes" id="UP001500124"/>
    </source>
</evidence>
<name>A0ABP9JUX7_9ACTN</name>
<proteinExistence type="inferred from homology"/>
<evidence type="ECO:0000259" key="11">
    <source>
        <dbReference type="Pfam" id="PF00720"/>
    </source>
</evidence>
<dbReference type="Proteomes" id="UP001500124">
    <property type="component" value="Unassembled WGS sequence"/>
</dbReference>
<sequence>MNHFTRTTALLGRGALAAAAALLTATLPAQAAQAAAQPTPATQPAHSAHSSHFTPAVRTVPAVRTDQETRPHPRHTVDQSDWLYLTVSHGDDARTGDSRGALLRCDPPQGHPHAAAACAQIRSAHGDIRVIPHKEVFCSMIYSPVTVQARGQWQGRAIDYTETFPNACVMRARTGDVFALDQ</sequence>
<evidence type="ECO:0000313" key="12">
    <source>
        <dbReference type="EMBL" id="GAA5045358.1"/>
    </source>
</evidence>
<feature type="signal peptide" evidence="10">
    <location>
        <begin position="1"/>
        <end position="31"/>
    </location>
</feature>
<protein>
    <recommendedName>
        <fullName evidence="11">Subtilisin inhibitor domain-containing protein</fullName>
    </recommendedName>
</protein>
<evidence type="ECO:0000256" key="2">
    <source>
        <dbReference type="ARBA" id="ARBA00010472"/>
    </source>
</evidence>
<keyword evidence="7" id="KW-1015">Disulfide bond</keyword>
<keyword evidence="10" id="KW-0732">Signal</keyword>
<evidence type="ECO:0000256" key="1">
    <source>
        <dbReference type="ARBA" id="ARBA00004613"/>
    </source>
</evidence>
<evidence type="ECO:0000256" key="10">
    <source>
        <dbReference type="SAM" id="SignalP"/>
    </source>
</evidence>
<evidence type="ECO:0000256" key="9">
    <source>
        <dbReference type="SAM" id="MobiDB-lite"/>
    </source>
</evidence>
<accession>A0ABP9JUX7</accession>
<comment type="subcellular location">
    <subcellularLocation>
        <location evidence="1">Secreted</location>
    </subcellularLocation>
</comment>
<dbReference type="Gene3D" id="3.30.350.10">
    <property type="entry name" value="Subtilisin inhibitor-like"/>
    <property type="match status" value="1"/>
</dbReference>
<feature type="chain" id="PRO_5046970669" description="Subtilisin inhibitor domain-containing protein" evidence="10">
    <location>
        <begin position="32"/>
        <end position="182"/>
    </location>
</feature>
<feature type="compositionally biased region" description="Low complexity" evidence="9">
    <location>
        <begin position="34"/>
        <end position="45"/>
    </location>
</feature>
<dbReference type="InterPro" id="IPR000691">
    <property type="entry name" value="Prot_inh_I16_SSI"/>
</dbReference>
<keyword evidence="5 8" id="KW-0646">Protease inhibitor</keyword>
<organism evidence="12 13">
    <name type="scientific">Streptomyces similanensis</name>
    <dbReference type="NCBI Taxonomy" id="1274988"/>
    <lineage>
        <taxon>Bacteria</taxon>
        <taxon>Bacillati</taxon>
        <taxon>Actinomycetota</taxon>
        <taxon>Actinomycetes</taxon>
        <taxon>Kitasatosporales</taxon>
        <taxon>Streptomycetaceae</taxon>
        <taxon>Streptomyces</taxon>
    </lineage>
</organism>
<dbReference type="PRINTS" id="PR00294">
    <property type="entry name" value="SSBTLNINHBTR"/>
</dbReference>
<keyword evidence="6 8" id="KW-0722">Serine protease inhibitor</keyword>
<dbReference type="InterPro" id="IPR036819">
    <property type="entry name" value="Subtilisin_inhibitor-like_sf"/>
</dbReference>